<protein>
    <recommendedName>
        <fullName evidence="2">Cyanovirin-N domain-containing protein</fullName>
    </recommendedName>
</protein>
<dbReference type="InterPro" id="IPR011058">
    <property type="entry name" value="Cyanovirin-N"/>
</dbReference>
<comment type="caution">
    <text evidence="3">The sequence shown here is derived from an EMBL/GenBank/DDBJ whole genome shotgun (WGS) entry which is preliminary data.</text>
</comment>
<gene>
    <name evidence="3" type="ORF">EYC84_002620</name>
</gene>
<feature type="domain" description="Cyanovirin-N" evidence="2">
    <location>
        <begin position="47"/>
        <end position="139"/>
    </location>
</feature>
<accession>A0A5M9JNM8</accession>
<evidence type="ECO:0000313" key="4">
    <source>
        <dbReference type="Proteomes" id="UP000322873"/>
    </source>
</evidence>
<proteinExistence type="predicted"/>
<dbReference type="AlphaFoldDB" id="A0A5M9JNM8"/>
<name>A0A5M9JNM8_MONFR</name>
<dbReference type="EMBL" id="VICG01000007">
    <property type="protein sequence ID" value="KAA8570317.1"/>
    <property type="molecule type" value="Genomic_DNA"/>
</dbReference>
<keyword evidence="4" id="KW-1185">Reference proteome</keyword>
<dbReference type="SMART" id="SM01111">
    <property type="entry name" value="CVNH"/>
    <property type="match status" value="1"/>
</dbReference>
<organism evidence="3 4">
    <name type="scientific">Monilinia fructicola</name>
    <name type="common">Brown rot fungus</name>
    <name type="synonym">Ciboria fructicola</name>
    <dbReference type="NCBI Taxonomy" id="38448"/>
    <lineage>
        <taxon>Eukaryota</taxon>
        <taxon>Fungi</taxon>
        <taxon>Dikarya</taxon>
        <taxon>Ascomycota</taxon>
        <taxon>Pezizomycotina</taxon>
        <taxon>Leotiomycetes</taxon>
        <taxon>Helotiales</taxon>
        <taxon>Sclerotiniaceae</taxon>
        <taxon>Monilinia</taxon>
    </lineage>
</organism>
<feature type="chain" id="PRO_5024393368" description="Cyanovirin-N domain-containing protein" evidence="1">
    <location>
        <begin position="20"/>
        <end position="146"/>
    </location>
</feature>
<keyword evidence="1" id="KW-0732">Signal</keyword>
<dbReference type="InterPro" id="IPR036673">
    <property type="entry name" value="Cyanovirin-N_sf"/>
</dbReference>
<dbReference type="Pfam" id="PF08881">
    <property type="entry name" value="CVNH"/>
    <property type="match status" value="1"/>
</dbReference>
<evidence type="ECO:0000313" key="3">
    <source>
        <dbReference type="EMBL" id="KAA8570317.1"/>
    </source>
</evidence>
<reference evidence="3 4" key="1">
    <citation type="submission" date="2019-06" db="EMBL/GenBank/DDBJ databases">
        <title>Genome Sequence of the Brown Rot Fungal Pathogen Monilinia fructicola.</title>
        <authorList>
            <person name="De Miccolis Angelini R.M."/>
            <person name="Landi L."/>
            <person name="Abate D."/>
            <person name="Pollastro S."/>
            <person name="Romanazzi G."/>
            <person name="Faretra F."/>
        </authorList>
    </citation>
    <scope>NUCLEOTIDE SEQUENCE [LARGE SCALE GENOMIC DNA]</scope>
    <source>
        <strain evidence="3 4">Mfrc123</strain>
    </source>
</reference>
<evidence type="ECO:0000259" key="2">
    <source>
        <dbReference type="SMART" id="SM01111"/>
    </source>
</evidence>
<dbReference type="SUPFAM" id="SSF51322">
    <property type="entry name" value="Cyanovirin-N"/>
    <property type="match status" value="1"/>
</dbReference>
<feature type="signal peptide" evidence="1">
    <location>
        <begin position="1"/>
        <end position="19"/>
    </location>
</feature>
<dbReference type="Proteomes" id="UP000322873">
    <property type="component" value="Unassembled WGS sequence"/>
</dbReference>
<evidence type="ECO:0000256" key="1">
    <source>
        <dbReference type="SAM" id="SignalP"/>
    </source>
</evidence>
<sequence>MTKLFSALIVSILLSIAHATGGFLSQASCNGSTFQFEATVEVSDAPDFFITVTPILSGLCPTSSGKMDNSTLNLNKCLGNKDAHLIWQKDGMFQNSCGCSLEIPNLCCGCGKANGGTVPSGICIDLNEGVAADNGTLNCDILPTNV</sequence>
<dbReference type="OrthoDB" id="4672515at2759"/>
<dbReference type="Gene3D" id="2.30.60.10">
    <property type="entry name" value="Cyanovirin-N"/>
    <property type="match status" value="1"/>
</dbReference>
<dbReference type="VEuPathDB" id="FungiDB:MFRU_005g04000"/>